<dbReference type="EMBL" id="BARU01046540">
    <property type="protein sequence ID" value="GAH91245.1"/>
    <property type="molecule type" value="Genomic_DNA"/>
</dbReference>
<gene>
    <name evidence="1" type="ORF">S03H2_70161</name>
</gene>
<feature type="non-terminal residue" evidence="1">
    <location>
        <position position="55"/>
    </location>
</feature>
<sequence>MKIIIQKNEWRQYAMERTDNCKAKLERMNKTLRHEEPDRVPVSDFFWGSFLNRWK</sequence>
<comment type="caution">
    <text evidence="1">The sequence shown here is derived from an EMBL/GenBank/DDBJ whole genome shotgun (WGS) entry which is preliminary data.</text>
</comment>
<dbReference type="AlphaFoldDB" id="X1KC72"/>
<protein>
    <submittedName>
        <fullName evidence="1">Uncharacterized protein</fullName>
    </submittedName>
</protein>
<organism evidence="1">
    <name type="scientific">marine sediment metagenome</name>
    <dbReference type="NCBI Taxonomy" id="412755"/>
    <lineage>
        <taxon>unclassified sequences</taxon>
        <taxon>metagenomes</taxon>
        <taxon>ecological metagenomes</taxon>
    </lineage>
</organism>
<name>X1KC72_9ZZZZ</name>
<accession>X1KC72</accession>
<proteinExistence type="predicted"/>
<evidence type="ECO:0000313" key="1">
    <source>
        <dbReference type="EMBL" id="GAH91245.1"/>
    </source>
</evidence>
<reference evidence="1" key="1">
    <citation type="journal article" date="2014" name="Front. Microbiol.">
        <title>High frequency of phylogenetically diverse reductive dehalogenase-homologous genes in deep subseafloor sedimentary metagenomes.</title>
        <authorList>
            <person name="Kawai M."/>
            <person name="Futagami T."/>
            <person name="Toyoda A."/>
            <person name="Takaki Y."/>
            <person name="Nishi S."/>
            <person name="Hori S."/>
            <person name="Arai W."/>
            <person name="Tsubouchi T."/>
            <person name="Morono Y."/>
            <person name="Uchiyama I."/>
            <person name="Ito T."/>
            <person name="Fujiyama A."/>
            <person name="Inagaki F."/>
            <person name="Takami H."/>
        </authorList>
    </citation>
    <scope>NUCLEOTIDE SEQUENCE</scope>
    <source>
        <strain evidence="1">Expedition CK06-06</strain>
    </source>
</reference>